<evidence type="ECO:0000313" key="1">
    <source>
        <dbReference type="EMBL" id="RHC12843.1"/>
    </source>
</evidence>
<reference evidence="1 2" key="1">
    <citation type="submission" date="2018-08" db="EMBL/GenBank/DDBJ databases">
        <title>A genome reference for cultivated species of the human gut microbiota.</title>
        <authorList>
            <person name="Zou Y."/>
            <person name="Xue W."/>
            <person name="Luo G."/>
        </authorList>
    </citation>
    <scope>NUCLEOTIDE SEQUENCE [LARGE SCALE GENOMIC DNA]</scope>
    <source>
        <strain evidence="1 2">AM37-1AC</strain>
    </source>
</reference>
<name>A0A413YUY9_9FIRM</name>
<gene>
    <name evidence="1" type="ORF">DW856_18470</name>
</gene>
<sequence>MMLDLAGGTTVYLACGATDLRKSYHGLAAIIKLKFKLDPYSRCMFA</sequence>
<feature type="non-terminal residue" evidence="1">
    <location>
        <position position="46"/>
    </location>
</feature>
<dbReference type="AlphaFoldDB" id="A0A413YUY9"/>
<dbReference type="Proteomes" id="UP000283513">
    <property type="component" value="Unassembled WGS sequence"/>
</dbReference>
<accession>A0A413YUY9</accession>
<evidence type="ECO:0000313" key="2">
    <source>
        <dbReference type="Proteomes" id="UP000283513"/>
    </source>
</evidence>
<dbReference type="Pfam" id="PF05717">
    <property type="entry name" value="TnpB_IS66"/>
    <property type="match status" value="1"/>
</dbReference>
<proteinExistence type="predicted"/>
<dbReference type="InterPro" id="IPR008878">
    <property type="entry name" value="Transposase_IS66_Orf2"/>
</dbReference>
<evidence type="ECO:0008006" key="3">
    <source>
        <dbReference type="Google" id="ProtNLM"/>
    </source>
</evidence>
<organism evidence="1 2">
    <name type="scientific">Roseburia intestinalis</name>
    <dbReference type="NCBI Taxonomy" id="166486"/>
    <lineage>
        <taxon>Bacteria</taxon>
        <taxon>Bacillati</taxon>
        <taxon>Bacillota</taxon>
        <taxon>Clostridia</taxon>
        <taxon>Lachnospirales</taxon>
        <taxon>Lachnospiraceae</taxon>
        <taxon>Roseburia</taxon>
    </lineage>
</organism>
<dbReference type="EMBL" id="QSHO01000025">
    <property type="protein sequence ID" value="RHC12843.1"/>
    <property type="molecule type" value="Genomic_DNA"/>
</dbReference>
<comment type="caution">
    <text evidence="1">The sequence shown here is derived from an EMBL/GenBank/DDBJ whole genome shotgun (WGS) entry which is preliminary data.</text>
</comment>
<protein>
    <recommendedName>
        <fullName evidence="3">Transposase</fullName>
    </recommendedName>
</protein>